<name>A0A7J6JPQ7_COLFN</name>
<dbReference type="PROSITE" id="PS51349">
    <property type="entry name" value="FMN_HYDROXY_ACID_DH_2"/>
    <property type="match status" value="1"/>
</dbReference>
<proteinExistence type="inferred from homology"/>
<dbReference type="InterPro" id="IPR000262">
    <property type="entry name" value="FMN-dep_DH"/>
</dbReference>
<dbReference type="PANTHER" id="PTHR10578">
    <property type="entry name" value="S -2-HYDROXY-ACID OXIDASE-RELATED"/>
    <property type="match status" value="1"/>
</dbReference>
<feature type="binding site" evidence="7">
    <location>
        <begin position="307"/>
        <end position="311"/>
    </location>
    <ligand>
        <name>FMN</name>
        <dbReference type="ChEBI" id="CHEBI:58210"/>
    </ligand>
</feature>
<dbReference type="Gene3D" id="3.20.20.70">
    <property type="entry name" value="Aldolase class I"/>
    <property type="match status" value="1"/>
</dbReference>
<dbReference type="OrthoDB" id="1925334at2759"/>
<keyword evidence="4" id="KW-0560">Oxidoreductase</keyword>
<dbReference type="PIRSF" id="PIRSF000138">
    <property type="entry name" value="Al-hdrx_acd_dh"/>
    <property type="match status" value="1"/>
</dbReference>
<evidence type="ECO:0000256" key="3">
    <source>
        <dbReference type="ARBA" id="ARBA00022643"/>
    </source>
</evidence>
<dbReference type="AlphaFoldDB" id="A0A7J6JPQ7"/>
<dbReference type="SUPFAM" id="SSF51395">
    <property type="entry name" value="FMN-linked oxidoreductases"/>
    <property type="match status" value="1"/>
</dbReference>
<dbReference type="RefSeq" id="XP_031886353.2">
    <property type="nucleotide sequence ID" value="XM_032034544.2"/>
</dbReference>
<dbReference type="Pfam" id="PF01070">
    <property type="entry name" value="FMN_dh"/>
    <property type="match status" value="1"/>
</dbReference>
<evidence type="ECO:0000313" key="9">
    <source>
        <dbReference type="EMBL" id="KAF4491712.1"/>
    </source>
</evidence>
<dbReference type="FunFam" id="3.20.20.70:FF:000029">
    <property type="entry name" value="L-lactate dehydrogenase"/>
    <property type="match status" value="1"/>
</dbReference>
<dbReference type="CDD" id="cd02809">
    <property type="entry name" value="alpha_hydroxyacid_oxid_FMN"/>
    <property type="match status" value="1"/>
</dbReference>
<dbReference type="InterPro" id="IPR013785">
    <property type="entry name" value="Aldolase_TIM"/>
</dbReference>
<evidence type="ECO:0000313" key="10">
    <source>
        <dbReference type="Proteomes" id="UP000011096"/>
    </source>
</evidence>
<keyword evidence="10" id="KW-1185">Reference proteome</keyword>
<evidence type="ECO:0000256" key="7">
    <source>
        <dbReference type="PIRSR" id="PIRSR000138-2"/>
    </source>
</evidence>
<dbReference type="EMBL" id="ANPB02000001">
    <property type="protein sequence ID" value="KAF4491712.1"/>
    <property type="molecule type" value="Genomic_DNA"/>
</dbReference>
<feature type="binding site" evidence="7">
    <location>
        <position position="179"/>
    </location>
    <ligand>
        <name>glyoxylate</name>
        <dbReference type="ChEBI" id="CHEBI:36655"/>
    </ligand>
</feature>
<evidence type="ECO:0000256" key="6">
    <source>
        <dbReference type="PIRSR" id="PIRSR000138-1"/>
    </source>
</evidence>
<organism evidence="9 10">
    <name type="scientific">Colletotrichum fructicola (strain Nara gc5)</name>
    <name type="common">Anthracnose fungus</name>
    <name type="synonym">Colletotrichum gloeosporioides (strain Nara gc5)</name>
    <dbReference type="NCBI Taxonomy" id="1213859"/>
    <lineage>
        <taxon>Eukaryota</taxon>
        <taxon>Fungi</taxon>
        <taxon>Dikarya</taxon>
        <taxon>Ascomycota</taxon>
        <taxon>Pezizomycotina</taxon>
        <taxon>Sordariomycetes</taxon>
        <taxon>Hypocreomycetidae</taxon>
        <taxon>Glomerellales</taxon>
        <taxon>Glomerellaceae</taxon>
        <taxon>Colletotrichum</taxon>
        <taxon>Colletotrichum gloeosporioides species complex</taxon>
    </lineage>
</organism>
<feature type="binding site" evidence="7">
    <location>
        <position position="144"/>
    </location>
    <ligand>
        <name>glyoxylate</name>
        <dbReference type="ChEBI" id="CHEBI:36655"/>
    </ligand>
</feature>
<dbReference type="InterPro" id="IPR012133">
    <property type="entry name" value="Alpha-hydoxy_acid_DH_FMN"/>
</dbReference>
<evidence type="ECO:0000259" key="8">
    <source>
        <dbReference type="PROSITE" id="PS51349"/>
    </source>
</evidence>
<feature type="binding site" evidence="7">
    <location>
        <position position="170"/>
    </location>
    <ligand>
        <name>FMN</name>
        <dbReference type="ChEBI" id="CHEBI:58210"/>
    </ligand>
</feature>
<feature type="binding site" evidence="7">
    <location>
        <position position="276"/>
    </location>
    <ligand>
        <name>glyoxylate</name>
        <dbReference type="ChEBI" id="CHEBI:36655"/>
    </ligand>
</feature>
<sequence length="389" mass="41860">MTRHSERGGLEDPLTTAEIQDIAERKMLSSAWDYFARAADEERALERNSSAFNRLFVIPRVLRDVSNVNTDTALLGHTYSMPLGVAPTARQKLAGGNGEIDTSRVTAKMNLNMTLSAGSSTPIEDVADARENSERSPPLWVQVYLQTDVSKSVQWIKRAEAAGCTALVLTVDTPILGNRLSERRSLLAEKELSTKPIASAATVNRILMDARTKQEAKDIADSAGGALINSALTWETTIPFLRSVSSMKILVKGIMSPEDARLAVDYGVDGIVVFNHGGRQLDCVPATLELLPQIAEAVAGKIPVILDGGVRRGSDVFKAIALGADFVLVGRPVLWGLAYDGENGVSAVLNILERELSQTMALAGVSSIAEIGRSYLGVTREDGFGIQRL</sequence>
<feature type="binding site" evidence="7">
    <location>
        <position position="34"/>
    </location>
    <ligand>
        <name>glyoxylate</name>
        <dbReference type="ChEBI" id="CHEBI:36655"/>
    </ligand>
</feature>
<evidence type="ECO:0000256" key="4">
    <source>
        <dbReference type="ARBA" id="ARBA00023002"/>
    </source>
</evidence>
<feature type="active site" description="Proton acceptor" evidence="6">
    <location>
        <position position="276"/>
    </location>
</feature>
<evidence type="ECO:0000256" key="2">
    <source>
        <dbReference type="ARBA" id="ARBA00022630"/>
    </source>
</evidence>
<feature type="binding site" evidence="7">
    <location>
        <position position="252"/>
    </location>
    <ligand>
        <name>FMN</name>
        <dbReference type="ChEBI" id="CHEBI:58210"/>
    </ligand>
</feature>
<keyword evidence="2 7" id="KW-0285">Flavoprotein</keyword>
<dbReference type="InParanoid" id="A0A7J6JPQ7"/>
<reference evidence="9 10" key="1">
    <citation type="submission" date="2012-08" db="EMBL/GenBank/DDBJ databases">
        <authorList>
            <person name="Gan P.H.P."/>
            <person name="Ikeda K."/>
            <person name="Irieda H."/>
            <person name="Narusaka M."/>
            <person name="O'Connell R.J."/>
            <person name="Narusaka Y."/>
            <person name="Takano Y."/>
            <person name="Kubo Y."/>
            <person name="Shirasu K."/>
        </authorList>
    </citation>
    <scope>NUCLEOTIDE SEQUENCE [LARGE SCALE GENOMIC DNA]</scope>
    <source>
        <strain evidence="9 10">Nara gc5</strain>
    </source>
</reference>
<dbReference type="PANTHER" id="PTHR10578:SF149">
    <property type="entry name" value="2-HYDROXYACID OXIDASE 2"/>
    <property type="match status" value="1"/>
</dbReference>
<feature type="binding site" evidence="7">
    <location>
        <position position="116"/>
    </location>
    <ligand>
        <name>FMN</name>
        <dbReference type="ChEBI" id="CHEBI:58210"/>
    </ligand>
</feature>
<gene>
    <name evidence="9" type="primary">haox</name>
    <name evidence="9" type="ORF">CGGC5_v001482</name>
</gene>
<accession>A0A7J6JPQ7</accession>
<comment type="similarity">
    <text evidence="5">Belongs to the FMN-dependent alpha-hydroxy acid dehydrogenase family.</text>
</comment>
<evidence type="ECO:0000256" key="5">
    <source>
        <dbReference type="ARBA" id="ARBA00024042"/>
    </source>
</evidence>
<dbReference type="GeneID" id="43618557"/>
<keyword evidence="3 7" id="KW-0288">FMN</keyword>
<feature type="binding site" evidence="7">
    <location>
        <position position="279"/>
    </location>
    <ligand>
        <name>glyoxylate</name>
        <dbReference type="ChEBI" id="CHEBI:36655"/>
    </ligand>
</feature>
<feature type="domain" description="FMN hydroxy acid dehydrogenase" evidence="8">
    <location>
        <begin position="8"/>
        <end position="381"/>
    </location>
</feature>
<dbReference type="GO" id="GO:0016614">
    <property type="term" value="F:oxidoreductase activity, acting on CH-OH group of donors"/>
    <property type="evidence" value="ECO:0007669"/>
    <property type="project" value="UniProtKB-ARBA"/>
</dbReference>
<dbReference type="GO" id="GO:0010181">
    <property type="term" value="F:FMN binding"/>
    <property type="evidence" value="ECO:0007669"/>
    <property type="project" value="InterPro"/>
</dbReference>
<feature type="binding site" evidence="7">
    <location>
        <position position="142"/>
    </location>
    <ligand>
        <name>FMN</name>
        <dbReference type="ChEBI" id="CHEBI:58210"/>
    </ligand>
</feature>
<comment type="caution">
    <text evidence="9">The sequence shown here is derived from an EMBL/GenBank/DDBJ whole genome shotgun (WGS) entry which is preliminary data.</text>
</comment>
<feature type="binding site" evidence="7">
    <location>
        <begin position="330"/>
        <end position="331"/>
    </location>
    <ligand>
        <name>FMN</name>
        <dbReference type="ChEBI" id="CHEBI:58210"/>
    </ligand>
</feature>
<protein>
    <submittedName>
        <fullName evidence="9">Hydroxyacid oxidase</fullName>
    </submittedName>
</protein>
<feature type="binding site" evidence="7">
    <location>
        <begin position="87"/>
        <end position="89"/>
    </location>
    <ligand>
        <name>FMN</name>
        <dbReference type="ChEBI" id="CHEBI:58210"/>
    </ligand>
</feature>
<reference evidence="9 10" key="2">
    <citation type="submission" date="2020-04" db="EMBL/GenBank/DDBJ databases">
        <title>Genome sequencing and assembly of multiple isolates from the Colletotrichum gloeosporioides species complex.</title>
        <authorList>
            <person name="Gan P."/>
            <person name="Shirasu K."/>
        </authorList>
    </citation>
    <scope>NUCLEOTIDE SEQUENCE [LARGE SCALE GENOMIC DNA]</scope>
    <source>
        <strain evidence="9 10">Nara gc5</strain>
    </source>
</reference>
<dbReference type="InterPro" id="IPR037396">
    <property type="entry name" value="FMN_HAD"/>
</dbReference>
<evidence type="ECO:0000256" key="1">
    <source>
        <dbReference type="ARBA" id="ARBA00001917"/>
    </source>
</evidence>
<comment type="cofactor">
    <cofactor evidence="1">
        <name>FMN</name>
        <dbReference type="ChEBI" id="CHEBI:58210"/>
    </cofactor>
</comment>
<dbReference type="Proteomes" id="UP000011096">
    <property type="component" value="Unassembled WGS sequence"/>
</dbReference>